<dbReference type="EMBL" id="MHLI01000006">
    <property type="protein sequence ID" value="OGZ05789.1"/>
    <property type="molecule type" value="Genomic_DNA"/>
</dbReference>
<accession>A0A1G2CWK3</accession>
<reference evidence="2 3" key="1">
    <citation type="journal article" date="2016" name="Nat. Commun.">
        <title>Thousands of microbial genomes shed light on interconnected biogeochemical processes in an aquifer system.</title>
        <authorList>
            <person name="Anantharaman K."/>
            <person name="Brown C.T."/>
            <person name="Hug L.A."/>
            <person name="Sharon I."/>
            <person name="Castelle C.J."/>
            <person name="Probst A.J."/>
            <person name="Thomas B.C."/>
            <person name="Singh A."/>
            <person name="Wilkins M.J."/>
            <person name="Karaoz U."/>
            <person name="Brodie E.L."/>
            <person name="Williams K.H."/>
            <person name="Hubbard S.S."/>
            <person name="Banfield J.F."/>
        </authorList>
    </citation>
    <scope>NUCLEOTIDE SEQUENCE [LARGE SCALE GENOMIC DNA]</scope>
</reference>
<feature type="region of interest" description="Disordered" evidence="1">
    <location>
        <begin position="1"/>
        <end position="39"/>
    </location>
</feature>
<dbReference type="Proteomes" id="UP000177122">
    <property type="component" value="Unassembled WGS sequence"/>
</dbReference>
<name>A0A1G2CWK3_9BACT</name>
<organism evidence="2 3">
    <name type="scientific">Candidatus Lloydbacteria bacterium RIFCSPHIGHO2_01_FULL_49_22</name>
    <dbReference type="NCBI Taxonomy" id="1798658"/>
    <lineage>
        <taxon>Bacteria</taxon>
        <taxon>Candidatus Lloydiibacteriota</taxon>
    </lineage>
</organism>
<comment type="caution">
    <text evidence="2">The sequence shown here is derived from an EMBL/GenBank/DDBJ whole genome shotgun (WGS) entry which is preliminary data.</text>
</comment>
<sequence length="66" mass="7021">MDEQMPEINKKLLEMDEGELPPDGELGSEEFGASGDEVAGEDLMSSLGEAAMDEAPDVHEAPSTLQ</sequence>
<feature type="compositionally biased region" description="Acidic residues" evidence="1">
    <location>
        <begin position="15"/>
        <end position="28"/>
    </location>
</feature>
<gene>
    <name evidence="2" type="ORF">A2845_03220</name>
</gene>
<protein>
    <submittedName>
        <fullName evidence="2">Uncharacterized protein</fullName>
    </submittedName>
</protein>
<dbReference type="AlphaFoldDB" id="A0A1G2CWK3"/>
<evidence type="ECO:0000256" key="1">
    <source>
        <dbReference type="SAM" id="MobiDB-lite"/>
    </source>
</evidence>
<proteinExistence type="predicted"/>
<evidence type="ECO:0000313" key="3">
    <source>
        <dbReference type="Proteomes" id="UP000177122"/>
    </source>
</evidence>
<evidence type="ECO:0000313" key="2">
    <source>
        <dbReference type="EMBL" id="OGZ05789.1"/>
    </source>
</evidence>